<sequence>MQDISLAAGRSRNYVRSLLTEGKEPGLEAFIQLCDVLGANPMWMIYGGDEDFSAHTELLREYAKLTPEQRAGLAAVMKSMQPPG</sequence>
<evidence type="ECO:0000313" key="1">
    <source>
        <dbReference type="EMBL" id="PTM61880.1"/>
    </source>
</evidence>
<accession>A0A2T4ZIS0</accession>
<keyword evidence="2" id="KW-1185">Reference proteome</keyword>
<comment type="caution">
    <text evidence="1">The sequence shown here is derived from an EMBL/GenBank/DDBJ whole genome shotgun (WGS) entry which is preliminary data.</text>
</comment>
<dbReference type="Proteomes" id="UP000241808">
    <property type="component" value="Unassembled WGS sequence"/>
</dbReference>
<protein>
    <recommendedName>
        <fullName evidence="3">Helix-turn-helix protein</fullName>
    </recommendedName>
</protein>
<proteinExistence type="predicted"/>
<evidence type="ECO:0008006" key="3">
    <source>
        <dbReference type="Google" id="ProtNLM"/>
    </source>
</evidence>
<reference evidence="1 2" key="1">
    <citation type="submission" date="2018-04" db="EMBL/GenBank/DDBJ databases">
        <title>Genomic Encyclopedia of Archaeal and Bacterial Type Strains, Phase II (KMG-II): from individual species to whole genera.</title>
        <authorList>
            <person name="Goeker M."/>
        </authorList>
    </citation>
    <scope>NUCLEOTIDE SEQUENCE [LARGE SCALE GENOMIC DNA]</scope>
    <source>
        <strain evidence="1 2">DSM 25521</strain>
    </source>
</reference>
<organism evidence="1 2">
    <name type="scientific">Phreatobacter oligotrophus</name>
    <dbReference type="NCBI Taxonomy" id="1122261"/>
    <lineage>
        <taxon>Bacteria</taxon>
        <taxon>Pseudomonadati</taxon>
        <taxon>Pseudomonadota</taxon>
        <taxon>Alphaproteobacteria</taxon>
        <taxon>Hyphomicrobiales</taxon>
        <taxon>Phreatobacteraceae</taxon>
        <taxon>Phreatobacter</taxon>
    </lineage>
</organism>
<name>A0A2T4ZIS0_9HYPH</name>
<evidence type="ECO:0000313" key="2">
    <source>
        <dbReference type="Proteomes" id="UP000241808"/>
    </source>
</evidence>
<gene>
    <name evidence="1" type="ORF">C8P69_101552</name>
</gene>
<dbReference type="EMBL" id="PZZL01000001">
    <property type="protein sequence ID" value="PTM61880.1"/>
    <property type="molecule type" value="Genomic_DNA"/>
</dbReference>
<dbReference type="AlphaFoldDB" id="A0A2T4ZIS0"/>